<dbReference type="InterPro" id="IPR039228">
    <property type="entry name" value="SZRD1"/>
</dbReference>
<organism evidence="3 4">
    <name type="scientific">Caenorhabditis auriculariae</name>
    <dbReference type="NCBI Taxonomy" id="2777116"/>
    <lineage>
        <taxon>Eukaryota</taxon>
        <taxon>Metazoa</taxon>
        <taxon>Ecdysozoa</taxon>
        <taxon>Nematoda</taxon>
        <taxon>Chromadorea</taxon>
        <taxon>Rhabditida</taxon>
        <taxon>Rhabditina</taxon>
        <taxon>Rhabditomorpha</taxon>
        <taxon>Rhabditoidea</taxon>
        <taxon>Rhabditidae</taxon>
        <taxon>Peloderinae</taxon>
        <taxon>Caenorhabditis</taxon>
    </lineage>
</organism>
<dbReference type="Proteomes" id="UP000835052">
    <property type="component" value="Unassembled WGS sequence"/>
</dbReference>
<comment type="caution">
    <text evidence="3">The sequence shown here is derived from an EMBL/GenBank/DDBJ whole genome shotgun (WGS) entry which is preliminary data.</text>
</comment>
<accession>A0A8S1HLH7</accession>
<evidence type="ECO:0000256" key="1">
    <source>
        <dbReference type="SAM" id="MobiDB-lite"/>
    </source>
</evidence>
<dbReference type="PANTHER" id="PTHR31796:SF2">
    <property type="entry name" value="SUZ DOMAIN-CONTAINING PROTEIN 1"/>
    <property type="match status" value="1"/>
</dbReference>
<protein>
    <recommendedName>
        <fullName evidence="2">SUZ domain-containing protein</fullName>
    </recommendedName>
</protein>
<feature type="region of interest" description="Disordered" evidence="1">
    <location>
        <begin position="1"/>
        <end position="24"/>
    </location>
</feature>
<sequence length="327" mass="36419">MSDNVEANVAVAENWEDDDANSVEKSLEERFKQVKILQKKQADKEAFIEKSKEEGLVAEPPKLLSRPNEEIGSRKILRRPKSNDNVQNQKDDDEAKKKSEKTLEERQAAYDEARNRILGTDYKPEPEPAVKVVPPAPRSKSPETVVLPRQPVMPPSYMEYGRMSSNPTSNGPMFMNSGSVPPHVRNMYGQATPQFPTCSNQTIFMPNASNNPQFINGYQYLDTTVPPPPPSRIQSPVIHGANVPMNAMPHLQQLYINREQQMQQAMQIQSQGQPPQAYQVPAGYNPVPYGCPPSVAPLYANMAMDAAAAAGQPPSQRKPKMGQNKRV</sequence>
<keyword evidence="4" id="KW-1185">Reference proteome</keyword>
<gene>
    <name evidence="3" type="ORF">CAUJ_LOCUS11766</name>
</gene>
<dbReference type="AlphaFoldDB" id="A0A8S1HLH7"/>
<feature type="region of interest" description="Disordered" evidence="1">
    <location>
        <begin position="39"/>
        <end position="150"/>
    </location>
</feature>
<name>A0A8S1HLH7_9PELO</name>
<feature type="compositionally biased region" description="Basic residues" evidence="1">
    <location>
        <begin position="317"/>
        <end position="327"/>
    </location>
</feature>
<evidence type="ECO:0000259" key="2">
    <source>
        <dbReference type="PROSITE" id="PS51673"/>
    </source>
</evidence>
<feature type="domain" description="SUZ" evidence="2">
    <location>
        <begin position="51"/>
        <end position="122"/>
    </location>
</feature>
<dbReference type="OrthoDB" id="5373615at2759"/>
<evidence type="ECO:0000313" key="4">
    <source>
        <dbReference type="Proteomes" id="UP000835052"/>
    </source>
</evidence>
<reference evidence="3" key="1">
    <citation type="submission" date="2020-10" db="EMBL/GenBank/DDBJ databases">
        <authorList>
            <person name="Kikuchi T."/>
        </authorList>
    </citation>
    <scope>NUCLEOTIDE SEQUENCE</scope>
    <source>
        <strain evidence="3">NKZ352</strain>
    </source>
</reference>
<proteinExistence type="predicted"/>
<evidence type="ECO:0000313" key="3">
    <source>
        <dbReference type="EMBL" id="CAD6195848.1"/>
    </source>
</evidence>
<feature type="compositionally biased region" description="Basic and acidic residues" evidence="1">
    <location>
        <begin position="40"/>
        <end position="55"/>
    </location>
</feature>
<dbReference type="Pfam" id="PF12752">
    <property type="entry name" value="SUZ"/>
    <property type="match status" value="1"/>
</dbReference>
<dbReference type="EMBL" id="CAJGYM010000061">
    <property type="protein sequence ID" value="CAD6195848.1"/>
    <property type="molecule type" value="Genomic_DNA"/>
</dbReference>
<dbReference type="InterPro" id="IPR024771">
    <property type="entry name" value="SUZ"/>
</dbReference>
<dbReference type="PANTHER" id="PTHR31796">
    <property type="entry name" value="SUZ DOMAIN-CONTAINING PROTEIN 1"/>
    <property type="match status" value="1"/>
</dbReference>
<dbReference type="PROSITE" id="PS51673">
    <property type="entry name" value="SUZ"/>
    <property type="match status" value="1"/>
</dbReference>
<feature type="compositionally biased region" description="Basic and acidic residues" evidence="1">
    <location>
        <begin position="89"/>
        <end position="115"/>
    </location>
</feature>
<feature type="region of interest" description="Disordered" evidence="1">
    <location>
        <begin position="308"/>
        <end position="327"/>
    </location>
</feature>